<reference evidence="7" key="1">
    <citation type="submission" date="2022-11" db="UniProtKB">
        <authorList>
            <consortium name="WormBaseParasite"/>
        </authorList>
    </citation>
    <scope>IDENTIFICATION</scope>
</reference>
<dbReference type="GO" id="GO:0016020">
    <property type="term" value="C:membrane"/>
    <property type="evidence" value="ECO:0007669"/>
    <property type="project" value="UniProtKB-SubCell"/>
</dbReference>
<keyword evidence="3 4" id="KW-1015">Disulfide bond</keyword>
<feature type="domain" description="EGF-like" evidence="5">
    <location>
        <begin position="64"/>
        <end position="105"/>
    </location>
</feature>
<proteinExistence type="predicted"/>
<accession>A0A914NMX6</accession>
<dbReference type="CDD" id="cd00054">
    <property type="entry name" value="EGF_CA"/>
    <property type="match status" value="1"/>
</dbReference>
<dbReference type="Pfam" id="PF00008">
    <property type="entry name" value="EGF"/>
    <property type="match status" value="1"/>
</dbReference>
<dbReference type="FunFam" id="2.10.25.10:FF:000095">
    <property type="entry name" value="Notch, isoform B"/>
    <property type="match status" value="1"/>
</dbReference>
<dbReference type="PROSITE" id="PS00022">
    <property type="entry name" value="EGF_1"/>
    <property type="match status" value="1"/>
</dbReference>
<dbReference type="PROSITE" id="PS50026">
    <property type="entry name" value="EGF_3"/>
    <property type="match status" value="2"/>
</dbReference>
<evidence type="ECO:0000313" key="7">
    <source>
        <dbReference type="WBParaSite" id="Minc3s08153g41952"/>
    </source>
</evidence>
<protein>
    <submittedName>
        <fullName evidence="7">EGF-like domain-containing protein</fullName>
    </submittedName>
</protein>
<dbReference type="PANTHER" id="PTHR24049">
    <property type="entry name" value="CRUMBS FAMILY MEMBER"/>
    <property type="match status" value="1"/>
</dbReference>
<evidence type="ECO:0000256" key="1">
    <source>
        <dbReference type="ARBA" id="ARBA00022536"/>
    </source>
</evidence>
<dbReference type="SUPFAM" id="SSF57196">
    <property type="entry name" value="EGF/Laminin"/>
    <property type="match status" value="2"/>
</dbReference>
<keyword evidence="1 4" id="KW-0245">EGF-like domain</keyword>
<dbReference type="AlphaFoldDB" id="A0A914NMX6"/>
<keyword evidence="2" id="KW-0677">Repeat</keyword>
<dbReference type="Gene3D" id="2.10.25.10">
    <property type="entry name" value="Laminin"/>
    <property type="match status" value="1"/>
</dbReference>
<dbReference type="WBParaSite" id="Minc3s08153g41952">
    <property type="protein sequence ID" value="Minc3s08153g41952"/>
    <property type="gene ID" value="Minc3s08153g41952"/>
</dbReference>
<dbReference type="InterPro" id="IPR000742">
    <property type="entry name" value="EGF"/>
</dbReference>
<dbReference type="PROSITE" id="PS01186">
    <property type="entry name" value="EGF_2"/>
    <property type="match status" value="1"/>
</dbReference>
<feature type="domain" description="EGF-like" evidence="5">
    <location>
        <begin position="23"/>
        <end position="61"/>
    </location>
</feature>
<dbReference type="SMART" id="SM00181">
    <property type="entry name" value="EGF"/>
    <property type="match status" value="2"/>
</dbReference>
<evidence type="ECO:0000256" key="3">
    <source>
        <dbReference type="ARBA" id="ARBA00023157"/>
    </source>
</evidence>
<dbReference type="InterPro" id="IPR051022">
    <property type="entry name" value="Notch_Cell-Fate_Det"/>
</dbReference>
<keyword evidence="6" id="KW-1185">Reference proteome</keyword>
<dbReference type="Proteomes" id="UP000887563">
    <property type="component" value="Unplaced"/>
</dbReference>
<sequence>MTMICVRNKICSPSPNWFGKQCELRRCVQLYNPCENGAACEKTEQSFKCHCPPGFDGIYCDKQLETVCNNINLNICGEHGNCILGKNVNEYTCECHYGWTAFYTKKEINNE</sequence>
<feature type="disulfide bond" evidence="4">
    <location>
        <begin position="76"/>
        <end position="93"/>
    </location>
</feature>
<organism evidence="6 7">
    <name type="scientific">Meloidogyne incognita</name>
    <name type="common">Southern root-knot nematode worm</name>
    <name type="synonym">Oxyuris incognita</name>
    <dbReference type="NCBI Taxonomy" id="6306"/>
    <lineage>
        <taxon>Eukaryota</taxon>
        <taxon>Metazoa</taxon>
        <taxon>Ecdysozoa</taxon>
        <taxon>Nematoda</taxon>
        <taxon>Chromadorea</taxon>
        <taxon>Rhabditida</taxon>
        <taxon>Tylenchina</taxon>
        <taxon>Tylenchomorpha</taxon>
        <taxon>Tylenchoidea</taxon>
        <taxon>Meloidogynidae</taxon>
        <taxon>Meloidogyninae</taxon>
        <taxon>Meloidogyne</taxon>
        <taxon>Meloidogyne incognita group</taxon>
    </lineage>
</organism>
<name>A0A914NMX6_MELIC</name>
<feature type="disulfide bond" evidence="4">
    <location>
        <begin position="51"/>
        <end position="60"/>
    </location>
</feature>
<evidence type="ECO:0000256" key="2">
    <source>
        <dbReference type="ARBA" id="ARBA00022737"/>
    </source>
</evidence>
<evidence type="ECO:0000313" key="6">
    <source>
        <dbReference type="Proteomes" id="UP000887563"/>
    </source>
</evidence>
<comment type="caution">
    <text evidence="4">Lacks conserved residue(s) required for the propagation of feature annotation.</text>
</comment>
<evidence type="ECO:0000259" key="5">
    <source>
        <dbReference type="PROSITE" id="PS50026"/>
    </source>
</evidence>
<evidence type="ECO:0000256" key="4">
    <source>
        <dbReference type="PROSITE-ProRule" id="PRU00076"/>
    </source>
</evidence>